<dbReference type="KEGG" id="alj:G8D99_10055"/>
<feature type="transmembrane region" description="Helical" evidence="1">
    <location>
        <begin position="66"/>
        <end position="92"/>
    </location>
</feature>
<protein>
    <submittedName>
        <fullName evidence="3">PaaI family thioesterase</fullName>
    </submittedName>
</protein>
<sequence length="143" mass="15607">MQQNTSKTSKQEIIQFLQREFPQSLIKCEIESVVDKGATVIYHVDDLDLRPGGTVSGPTMMTVADYGLYIAILGEIGIVGLSVTTSMNINFLRKPSGGKDIRGVCKLMKVGRALIVGEVYLYSVDSDDPIAHVTGTYSIPPKR</sequence>
<proteinExistence type="predicted"/>
<accession>A0A6G8S5C7</accession>
<dbReference type="EMBL" id="CP049916">
    <property type="protein sequence ID" value="QIO09324.1"/>
    <property type="molecule type" value="Genomic_DNA"/>
</dbReference>
<keyword evidence="1" id="KW-0472">Membrane</keyword>
<evidence type="ECO:0000313" key="4">
    <source>
        <dbReference type="Proteomes" id="UP000501939"/>
    </source>
</evidence>
<name>A0A6G8S5C7_9GAMM</name>
<reference evidence="3 4" key="1">
    <citation type="submission" date="2020-03" db="EMBL/GenBank/DDBJ databases">
        <authorList>
            <person name="Zhu W."/>
        </authorList>
    </citation>
    <scope>NUCLEOTIDE SEQUENCE [LARGE SCALE GENOMIC DNA]</scope>
    <source>
        <strain evidence="3 4">185</strain>
    </source>
</reference>
<gene>
    <name evidence="3" type="ORF">G8D99_10055</name>
</gene>
<dbReference type="Pfam" id="PF03061">
    <property type="entry name" value="4HBT"/>
    <property type="match status" value="1"/>
</dbReference>
<keyword evidence="1" id="KW-0812">Transmembrane</keyword>
<keyword evidence="4" id="KW-1185">Reference proteome</keyword>
<evidence type="ECO:0000313" key="3">
    <source>
        <dbReference type="EMBL" id="QIO09324.1"/>
    </source>
</evidence>
<evidence type="ECO:0000259" key="2">
    <source>
        <dbReference type="Pfam" id="PF03061"/>
    </source>
</evidence>
<feature type="domain" description="Thioesterase" evidence="2">
    <location>
        <begin position="52"/>
        <end position="126"/>
    </location>
</feature>
<evidence type="ECO:0000256" key="1">
    <source>
        <dbReference type="SAM" id="Phobius"/>
    </source>
</evidence>
<organism evidence="3 4">
    <name type="scientific">Acinetobacter lanii</name>
    <dbReference type="NCBI Taxonomy" id="2715163"/>
    <lineage>
        <taxon>Bacteria</taxon>
        <taxon>Pseudomonadati</taxon>
        <taxon>Pseudomonadota</taxon>
        <taxon>Gammaproteobacteria</taxon>
        <taxon>Moraxellales</taxon>
        <taxon>Moraxellaceae</taxon>
        <taxon>Acinetobacter</taxon>
    </lineage>
</organism>
<dbReference type="AlphaFoldDB" id="A0A6G8S5C7"/>
<dbReference type="RefSeq" id="WP_166325272.1">
    <property type="nucleotide sequence ID" value="NZ_CP049916.1"/>
</dbReference>
<dbReference type="InterPro" id="IPR029069">
    <property type="entry name" value="HotDog_dom_sf"/>
</dbReference>
<dbReference type="Gene3D" id="3.10.129.10">
    <property type="entry name" value="Hotdog Thioesterase"/>
    <property type="match status" value="1"/>
</dbReference>
<dbReference type="SUPFAM" id="SSF54637">
    <property type="entry name" value="Thioesterase/thiol ester dehydrase-isomerase"/>
    <property type="match status" value="1"/>
</dbReference>
<dbReference type="CDD" id="cd03443">
    <property type="entry name" value="PaaI_thioesterase"/>
    <property type="match status" value="1"/>
</dbReference>
<dbReference type="GO" id="GO:0016790">
    <property type="term" value="F:thiolester hydrolase activity"/>
    <property type="evidence" value="ECO:0007669"/>
    <property type="project" value="UniProtKB-ARBA"/>
</dbReference>
<dbReference type="InterPro" id="IPR006683">
    <property type="entry name" value="Thioestr_dom"/>
</dbReference>
<keyword evidence="1" id="KW-1133">Transmembrane helix</keyword>
<dbReference type="Proteomes" id="UP000501939">
    <property type="component" value="Chromosome"/>
</dbReference>